<dbReference type="InterPro" id="IPR008016">
    <property type="entry name" value="Gp10"/>
</dbReference>
<protein>
    <submittedName>
        <fullName evidence="1">Connector</fullName>
    </submittedName>
</protein>
<dbReference type="EMBL" id="LK392619">
    <property type="protein sequence ID" value="CDS43812.1"/>
    <property type="molecule type" value="Genomic_DNA"/>
</dbReference>
<dbReference type="Gene3D" id="3.30.1350.20">
    <property type="entry name" value="Bacteriophage PHI-29 conector. Domain 3"/>
    <property type="match status" value="1"/>
</dbReference>
<dbReference type="OrthoDB" id="4901at10239"/>
<organismHost>
    <name type="scientific">Streptococcus pneumoniae</name>
    <dbReference type="NCBI Taxonomy" id="1313"/>
</organismHost>
<dbReference type="SUPFAM" id="SSF56826">
    <property type="entry name" value="Upper collar protein gp10 (connector protein)"/>
    <property type="match status" value="1"/>
</dbReference>
<dbReference type="GeneID" id="40100399"/>
<reference evidence="1 2" key="1">
    <citation type="submission" date="2014-05" db="EMBL/GenBank/DDBJ databases">
        <authorList>
            <person name="Garcia E."/>
        </authorList>
    </citation>
    <scope>NUCLEOTIDE SEQUENCE [LARGE SCALE GENOMIC DNA]</scope>
</reference>
<name>A0A068YKL3_BPCP7</name>
<dbReference type="KEGG" id="vg:40100399"/>
<dbReference type="InterPro" id="IPR036199">
    <property type="entry name" value="Gp10_sf"/>
</dbReference>
<sequence length="337" mass="39387">MSYKNYKRHLGKIELNKETVERNRLAFFEFYINYFYNIVVNYFTWEGLPNDIDELFIEKKLIENGHVAFFHDDTFGFIAQGGTRGERLNHYDQPLTYQPVNASSMNYFKQMEIAYTENDFRVISELHEANPDKIKRPCIVIPNNNFYEPYIGYLELFCEKLADIELTIQLNRNAQITPYFIFADNTNVLSMKNIFNKIANFEPVVYLNKQKDQDGQDSFKQLSDYIQVFRTDAPFLLDKLHDEKLRVMNQLLTFIGINNNPSDKKERLVVSEAISNNGVISANIEVGWKSRRKFVELINKCYGLEISVKPAETIQQFNLDKVALDLAEKEGTIIDPD</sequence>
<dbReference type="Gene3D" id="1.10.246.30">
    <property type="match status" value="1"/>
</dbReference>
<dbReference type="Gene3D" id="2.40.500.10">
    <property type="entry name" value="Upper collar protein gp10 (connector protein)"/>
    <property type="match status" value="1"/>
</dbReference>
<evidence type="ECO:0000313" key="1">
    <source>
        <dbReference type="EMBL" id="CDS43812.1"/>
    </source>
</evidence>
<accession>A0A068YKL3</accession>
<keyword evidence="2" id="KW-1185">Reference proteome</keyword>
<evidence type="ECO:0000313" key="2">
    <source>
        <dbReference type="Proteomes" id="UP000027387"/>
    </source>
</evidence>
<proteinExistence type="predicted"/>
<dbReference type="Pfam" id="PF05352">
    <property type="entry name" value="Phage_connector"/>
    <property type="match status" value="1"/>
</dbReference>
<dbReference type="RefSeq" id="YP_009623593.1">
    <property type="nucleotide sequence ID" value="NC_042114.1"/>
</dbReference>
<organism evidence="1 2">
    <name type="scientific">Streptococcus phage Cp-7</name>
    <name type="common">Bacteriophage Cp-7</name>
    <dbReference type="NCBI Taxonomy" id="10748"/>
    <lineage>
        <taxon>Viruses</taxon>
        <taxon>Duplodnaviria</taxon>
        <taxon>Heunggongvirae</taxon>
        <taxon>Uroviricota</taxon>
        <taxon>Caudoviricetes</taxon>
        <taxon>Madridviridae</taxon>
        <taxon>Cepunavirus</taxon>
        <taxon>Cepunavirus Cp7</taxon>
    </lineage>
</organism>
<reference evidence="1 2" key="2">
    <citation type="submission" date="2014-06" db="EMBL/GenBank/DDBJ databases">
        <title>Estudios estructurales y funcionales de la lisozima Cpl-7, del bacteriofago Cp-7 de neumococo.</title>
        <authorList>
            <person name="Diez-Martinez R."/>
        </authorList>
    </citation>
    <scope>NUCLEOTIDE SEQUENCE [LARGE SCALE GENOMIC DNA]</scope>
</reference>
<dbReference type="Proteomes" id="UP000027387">
    <property type="component" value="Segment"/>
</dbReference>